<evidence type="ECO:0000256" key="4">
    <source>
        <dbReference type="ARBA" id="ARBA00023027"/>
    </source>
</evidence>
<dbReference type="GO" id="GO:0019674">
    <property type="term" value="P:NAD+ metabolic process"/>
    <property type="evidence" value="ECO:0007669"/>
    <property type="project" value="InterPro"/>
</dbReference>
<dbReference type="InterPro" id="IPR002504">
    <property type="entry name" value="NADK"/>
</dbReference>
<dbReference type="Gene3D" id="3.40.50.10330">
    <property type="entry name" value="Probable inorganic polyphosphate/atp-NAD kinase, domain 1"/>
    <property type="match status" value="1"/>
</dbReference>
<dbReference type="InterPro" id="IPR017438">
    <property type="entry name" value="ATP-NAD_kinase_N"/>
</dbReference>
<dbReference type="GO" id="GO:0003951">
    <property type="term" value="F:NAD+ kinase activity"/>
    <property type="evidence" value="ECO:0007669"/>
    <property type="project" value="InterPro"/>
</dbReference>
<dbReference type="Pfam" id="PF20143">
    <property type="entry name" value="NAD_kinase_C"/>
    <property type="match status" value="1"/>
</dbReference>
<proteinExistence type="predicted"/>
<dbReference type="OrthoDB" id="77798at2157"/>
<dbReference type="eggNOG" id="arCOG01348">
    <property type="taxonomic scope" value="Archaea"/>
</dbReference>
<protein>
    <submittedName>
        <fullName evidence="5">ATP-NAD/AcoX kinase</fullName>
    </submittedName>
</protein>
<reference evidence="5 6" key="1">
    <citation type="journal article" date="2011" name="Stand. Genomic Sci.">
        <title>Complete genome sequence of the hyperthermophilic chemolithoautotroph Pyrolobus fumarii type strain (1A).</title>
        <authorList>
            <person name="Anderson I."/>
            <person name="Goker M."/>
            <person name="Nolan M."/>
            <person name="Lucas S."/>
            <person name="Hammon N."/>
            <person name="Deshpande S."/>
            <person name="Cheng J.F."/>
            <person name="Tapia R."/>
            <person name="Han C."/>
            <person name="Goodwin L."/>
            <person name="Pitluck S."/>
            <person name="Huntemann M."/>
            <person name="Liolios K."/>
            <person name="Ivanova N."/>
            <person name="Pagani I."/>
            <person name="Mavromatis K."/>
            <person name="Ovchinikova G."/>
            <person name="Pati A."/>
            <person name="Chen A."/>
            <person name="Palaniappan K."/>
            <person name="Land M."/>
            <person name="Hauser L."/>
            <person name="Brambilla E.M."/>
            <person name="Huber H."/>
            <person name="Yasawong M."/>
            <person name="Rohde M."/>
            <person name="Spring S."/>
            <person name="Abt B."/>
            <person name="Sikorski J."/>
            <person name="Wirth R."/>
            <person name="Detter J.C."/>
            <person name="Woyke T."/>
            <person name="Bristow J."/>
            <person name="Eisen J.A."/>
            <person name="Markowitz V."/>
            <person name="Hugenholtz P."/>
            <person name="Kyrpides N.C."/>
            <person name="Klenk H.P."/>
            <person name="Lapidus A."/>
        </authorList>
    </citation>
    <scope>NUCLEOTIDE SEQUENCE [LARGE SCALE GENOMIC DNA]</scope>
    <source>
        <strain evidence="6">DSM 11204 / 1A</strain>
    </source>
</reference>
<dbReference type="AlphaFoldDB" id="G0EED6"/>
<keyword evidence="3" id="KW-0521">NADP</keyword>
<evidence type="ECO:0000313" key="6">
    <source>
        <dbReference type="Proteomes" id="UP000001037"/>
    </source>
</evidence>
<dbReference type="PANTHER" id="PTHR20275">
    <property type="entry name" value="NAD KINASE"/>
    <property type="match status" value="1"/>
</dbReference>
<keyword evidence="1" id="KW-0808">Transferase</keyword>
<dbReference type="FunCoup" id="G0EED6">
    <property type="interactions" value="100"/>
</dbReference>
<dbReference type="PANTHER" id="PTHR20275:SF0">
    <property type="entry name" value="NAD KINASE"/>
    <property type="match status" value="1"/>
</dbReference>
<evidence type="ECO:0000256" key="3">
    <source>
        <dbReference type="ARBA" id="ARBA00022857"/>
    </source>
</evidence>
<dbReference type="GeneID" id="11139736"/>
<evidence type="ECO:0000256" key="2">
    <source>
        <dbReference type="ARBA" id="ARBA00022777"/>
    </source>
</evidence>
<dbReference type="SUPFAM" id="SSF111331">
    <property type="entry name" value="NAD kinase/diacylglycerol kinase-like"/>
    <property type="match status" value="1"/>
</dbReference>
<accession>G0EED6</accession>
<dbReference type="STRING" id="694429.Pyrfu_0105"/>
<dbReference type="InParanoid" id="G0EED6"/>
<evidence type="ECO:0000313" key="5">
    <source>
        <dbReference type="EMBL" id="AEM37977.1"/>
    </source>
</evidence>
<keyword evidence="4" id="KW-0520">NAD</keyword>
<dbReference type="EMBL" id="CP002838">
    <property type="protein sequence ID" value="AEM37977.1"/>
    <property type="molecule type" value="Genomic_DNA"/>
</dbReference>
<organism evidence="5 6">
    <name type="scientific">Pyrolobus fumarii (strain DSM 11204 / 1A)</name>
    <dbReference type="NCBI Taxonomy" id="694429"/>
    <lineage>
        <taxon>Archaea</taxon>
        <taxon>Thermoproteota</taxon>
        <taxon>Thermoprotei</taxon>
        <taxon>Desulfurococcales</taxon>
        <taxon>Pyrodictiaceae</taxon>
        <taxon>Pyrolobus</taxon>
    </lineage>
</organism>
<dbReference type="HOGENOM" id="CLU_008831_0_2_2"/>
<dbReference type="Proteomes" id="UP000001037">
    <property type="component" value="Chromosome"/>
</dbReference>
<dbReference type="GO" id="GO:0006741">
    <property type="term" value="P:NADP+ biosynthetic process"/>
    <property type="evidence" value="ECO:0007669"/>
    <property type="project" value="InterPro"/>
</dbReference>
<keyword evidence="2 5" id="KW-0418">Kinase</keyword>
<evidence type="ECO:0000256" key="1">
    <source>
        <dbReference type="ARBA" id="ARBA00022679"/>
    </source>
</evidence>
<keyword evidence="6" id="KW-1185">Reference proteome</keyword>
<dbReference type="InterPro" id="IPR017437">
    <property type="entry name" value="ATP-NAD_kinase_PpnK-typ_C"/>
</dbReference>
<dbReference type="InterPro" id="IPR016064">
    <property type="entry name" value="NAD/diacylglycerol_kinase_sf"/>
</dbReference>
<name>G0EED6_PYRF1</name>
<gene>
    <name evidence="5" type="ordered locus">Pyrfu_0105</name>
</gene>
<dbReference type="Gene3D" id="2.60.200.30">
    <property type="entry name" value="Probable inorganic polyphosphate/atp-NAD kinase, domain 2"/>
    <property type="match status" value="1"/>
</dbReference>
<dbReference type="KEGG" id="pfm:Pyrfu_0105"/>
<sequence length="274" mass="29778">MELIGIVARLDVKDALECVHILVEKLLENGFKVGLEYGVSKLIQLQKKRDYDYKIFTLGSTLPDLLVVVGGDGTILRVLHAYRGSISIIGVKFGRRGFLAGFECSEVESLVKALVNKNITWCKAERLRSVKLPLNQELPLALNEVAVVGSRGKTIELEIRVGSRSHQVYHLKGDGVLIATAVGSYAYTAAAQGPLLKSEKCVVITPLNPLAGLSHPLVIDSSVHIEVQVGNGYRAAWVLIDGQFSTPIVPGEVLSVKSSESPVYIGYSARCPWE</sequence>
<dbReference type="RefSeq" id="WP_014025654.1">
    <property type="nucleotide sequence ID" value="NC_015931.1"/>
</dbReference>
<dbReference type="Pfam" id="PF01513">
    <property type="entry name" value="NAD_kinase"/>
    <property type="match status" value="1"/>
</dbReference>